<dbReference type="InterPro" id="IPR000835">
    <property type="entry name" value="HTH_MarR-typ"/>
</dbReference>
<keyword evidence="3" id="KW-1185">Reference proteome</keyword>
<gene>
    <name evidence="2" type="ORF">KCG34_10630</name>
</gene>
<dbReference type="Gene3D" id="1.10.10.10">
    <property type="entry name" value="Winged helix-like DNA-binding domain superfamily/Winged helix DNA-binding domain"/>
    <property type="match status" value="1"/>
</dbReference>
<proteinExistence type="predicted"/>
<dbReference type="InterPro" id="IPR036390">
    <property type="entry name" value="WH_DNA-bd_sf"/>
</dbReference>
<dbReference type="PANTHER" id="PTHR33164:SF43">
    <property type="entry name" value="HTH-TYPE TRANSCRIPTIONAL REPRESSOR YETL"/>
    <property type="match status" value="1"/>
</dbReference>
<dbReference type="Proteomes" id="UP000676409">
    <property type="component" value="Chromosome"/>
</dbReference>
<dbReference type="PANTHER" id="PTHR33164">
    <property type="entry name" value="TRANSCRIPTIONAL REGULATOR, MARR FAMILY"/>
    <property type="match status" value="1"/>
</dbReference>
<sequence length="182" mass="19931">MSSKLDRIEARLADLAQAHADAPLRDVALLRALNHVSGDFLARMRAALKPYGLTDWSFRTLIMLPRVGDADATPVSMADLALLTGESAPNLTRICDELVRQGLAVRQPSPEDRRKVCLARTPKADAALEATAPDVWGRLEWVMQVLTDEEKALMTGLLKRLAERLETEAGQGSRRRPPAAVA</sequence>
<dbReference type="GO" id="GO:0003700">
    <property type="term" value="F:DNA-binding transcription factor activity"/>
    <property type="evidence" value="ECO:0007669"/>
    <property type="project" value="InterPro"/>
</dbReference>
<reference evidence="2" key="1">
    <citation type="submission" date="2021-04" db="EMBL/GenBank/DDBJ databases">
        <title>The complete genome sequence of Caulobacter sp. S6.</title>
        <authorList>
            <person name="Tang Y."/>
            <person name="Ouyang W."/>
            <person name="Liu Q."/>
            <person name="Huang B."/>
            <person name="Guo Z."/>
            <person name="Lei P."/>
        </authorList>
    </citation>
    <scope>NUCLEOTIDE SEQUENCE</scope>
    <source>
        <strain evidence="2">S6</strain>
    </source>
</reference>
<dbReference type="KEGG" id="caul:KCG34_10630"/>
<dbReference type="GO" id="GO:0006950">
    <property type="term" value="P:response to stress"/>
    <property type="evidence" value="ECO:0007669"/>
    <property type="project" value="TreeGrafter"/>
</dbReference>
<dbReference type="EMBL" id="CP073078">
    <property type="protein sequence ID" value="QUD90276.1"/>
    <property type="molecule type" value="Genomic_DNA"/>
</dbReference>
<organism evidence="2 3">
    <name type="scientific">Phenylobacterium montanum</name>
    <dbReference type="NCBI Taxonomy" id="2823693"/>
    <lineage>
        <taxon>Bacteria</taxon>
        <taxon>Pseudomonadati</taxon>
        <taxon>Pseudomonadota</taxon>
        <taxon>Alphaproteobacteria</taxon>
        <taxon>Caulobacterales</taxon>
        <taxon>Caulobacteraceae</taxon>
        <taxon>Phenylobacterium</taxon>
    </lineage>
</organism>
<dbReference type="Pfam" id="PF12802">
    <property type="entry name" value="MarR_2"/>
    <property type="match status" value="1"/>
</dbReference>
<evidence type="ECO:0000313" key="2">
    <source>
        <dbReference type="EMBL" id="QUD90276.1"/>
    </source>
</evidence>
<dbReference type="RefSeq" id="WP_211940327.1">
    <property type="nucleotide sequence ID" value="NZ_CP073078.1"/>
</dbReference>
<evidence type="ECO:0000313" key="3">
    <source>
        <dbReference type="Proteomes" id="UP000676409"/>
    </source>
</evidence>
<accession>A0A975G424</accession>
<protein>
    <submittedName>
        <fullName evidence="2">MarR family transcriptional regulator</fullName>
    </submittedName>
</protein>
<dbReference type="InterPro" id="IPR039422">
    <property type="entry name" value="MarR/SlyA-like"/>
</dbReference>
<dbReference type="SUPFAM" id="SSF46785">
    <property type="entry name" value="Winged helix' DNA-binding domain"/>
    <property type="match status" value="1"/>
</dbReference>
<dbReference type="PROSITE" id="PS50995">
    <property type="entry name" value="HTH_MARR_2"/>
    <property type="match status" value="1"/>
</dbReference>
<evidence type="ECO:0000259" key="1">
    <source>
        <dbReference type="PROSITE" id="PS50995"/>
    </source>
</evidence>
<dbReference type="SMART" id="SM00347">
    <property type="entry name" value="HTH_MARR"/>
    <property type="match status" value="1"/>
</dbReference>
<dbReference type="PRINTS" id="PR00598">
    <property type="entry name" value="HTHMARR"/>
</dbReference>
<name>A0A975G424_9CAUL</name>
<feature type="domain" description="HTH marR-type" evidence="1">
    <location>
        <begin position="26"/>
        <end position="163"/>
    </location>
</feature>
<dbReference type="InterPro" id="IPR036388">
    <property type="entry name" value="WH-like_DNA-bd_sf"/>
</dbReference>
<dbReference type="AlphaFoldDB" id="A0A975G424"/>